<dbReference type="PIRSF" id="PIRSF006221">
    <property type="entry name" value="Ketosamine-3-kinase"/>
    <property type="match status" value="1"/>
</dbReference>
<dbReference type="EMBL" id="JAPMUA010000003">
    <property type="protein sequence ID" value="MDG3586483.1"/>
    <property type="molecule type" value="Genomic_DNA"/>
</dbReference>
<gene>
    <name evidence="4" type="ORF">OSR52_11440</name>
</gene>
<dbReference type="Gene3D" id="3.90.1200.10">
    <property type="match status" value="1"/>
</dbReference>
<keyword evidence="2" id="KW-0808">Transferase</keyword>
<dbReference type="RefSeq" id="WP_277899619.1">
    <property type="nucleotide sequence ID" value="NZ_JAPMUA010000003.1"/>
</dbReference>
<accession>A0ABT6FT83</accession>
<keyword evidence="2 4" id="KW-0418">Kinase</keyword>
<dbReference type="PANTHER" id="PTHR12149">
    <property type="entry name" value="FRUCTOSAMINE 3 KINASE-RELATED PROTEIN"/>
    <property type="match status" value="1"/>
</dbReference>
<organism evidence="4 5">
    <name type="scientific">Galbibacter pacificus</name>
    <dbReference type="NCBI Taxonomy" id="2996052"/>
    <lineage>
        <taxon>Bacteria</taxon>
        <taxon>Pseudomonadati</taxon>
        <taxon>Bacteroidota</taxon>
        <taxon>Flavobacteriia</taxon>
        <taxon>Flavobacteriales</taxon>
        <taxon>Flavobacteriaceae</taxon>
        <taxon>Galbibacter</taxon>
    </lineage>
</organism>
<dbReference type="PROSITE" id="PS50011">
    <property type="entry name" value="PROTEIN_KINASE_DOM"/>
    <property type="match status" value="1"/>
</dbReference>
<feature type="domain" description="Protein kinase" evidence="3">
    <location>
        <begin position="18"/>
        <end position="283"/>
    </location>
</feature>
<proteinExistence type="inferred from homology"/>
<dbReference type="Proteomes" id="UP001153642">
    <property type="component" value="Unassembled WGS sequence"/>
</dbReference>
<evidence type="ECO:0000313" key="4">
    <source>
        <dbReference type="EMBL" id="MDG3586483.1"/>
    </source>
</evidence>
<comment type="similarity">
    <text evidence="1 2">Belongs to the fructosamine kinase family.</text>
</comment>
<dbReference type="Pfam" id="PF03881">
    <property type="entry name" value="Fructosamin_kin"/>
    <property type="match status" value="1"/>
</dbReference>
<dbReference type="Gene3D" id="3.30.200.20">
    <property type="entry name" value="Phosphorylase Kinase, domain 1"/>
    <property type="match status" value="1"/>
</dbReference>
<sequence length="283" mass="32821">MIPDVLKTYIQDYLDSGTPVYTALSGGDINEVYKISIDTNNYVVKINSAEKFPEMFEKEAAGLNALRATNSIRIPKVMDYANVGDFLFIMMEYIETGRKKDVFWLDFGHKLAHLHKNPAPYFGFVCDNYIGSLHQQNNKQINAVDFYIEERIEPQIKLATEKGFSFKNIDSFYTNLKSLLPNEAPSLIHGDLWNGNYLVDKHGNPCLIDPAVCYAPREMDISMMHLFGGFDQMLFNAYNEIFPLQPNWEDRLELWQLYYLLVHLNIFGVGYYQSTERILRKYL</sequence>
<dbReference type="PANTHER" id="PTHR12149:SF8">
    <property type="entry name" value="PROTEIN-RIBULOSAMINE 3-KINASE"/>
    <property type="match status" value="1"/>
</dbReference>
<evidence type="ECO:0000256" key="1">
    <source>
        <dbReference type="ARBA" id="ARBA00009460"/>
    </source>
</evidence>
<protein>
    <submittedName>
        <fullName evidence="4">Fructosamine kinase family protein</fullName>
    </submittedName>
</protein>
<dbReference type="GO" id="GO:0016301">
    <property type="term" value="F:kinase activity"/>
    <property type="evidence" value="ECO:0007669"/>
    <property type="project" value="UniProtKB-KW"/>
</dbReference>
<dbReference type="InterPro" id="IPR011009">
    <property type="entry name" value="Kinase-like_dom_sf"/>
</dbReference>
<dbReference type="InterPro" id="IPR016477">
    <property type="entry name" value="Fructo-/Ketosamine-3-kinase"/>
</dbReference>
<evidence type="ECO:0000256" key="2">
    <source>
        <dbReference type="PIRNR" id="PIRNR006221"/>
    </source>
</evidence>
<keyword evidence="5" id="KW-1185">Reference proteome</keyword>
<evidence type="ECO:0000313" key="5">
    <source>
        <dbReference type="Proteomes" id="UP001153642"/>
    </source>
</evidence>
<name>A0ABT6FT83_9FLAO</name>
<dbReference type="InterPro" id="IPR000719">
    <property type="entry name" value="Prot_kinase_dom"/>
</dbReference>
<comment type="caution">
    <text evidence="4">The sequence shown here is derived from an EMBL/GenBank/DDBJ whole genome shotgun (WGS) entry which is preliminary data.</text>
</comment>
<reference evidence="4" key="1">
    <citation type="submission" date="2022-11" db="EMBL/GenBank/DDBJ databases">
        <title>High-quality draft genome sequence of Galbibacter sp. strain CMA-7.</title>
        <authorList>
            <person name="Wei L."/>
            <person name="Dong C."/>
            <person name="Shao Z."/>
        </authorList>
    </citation>
    <scope>NUCLEOTIDE SEQUENCE</scope>
    <source>
        <strain evidence="4">CMA-7</strain>
    </source>
</reference>
<evidence type="ECO:0000259" key="3">
    <source>
        <dbReference type="PROSITE" id="PS50011"/>
    </source>
</evidence>
<dbReference type="SUPFAM" id="SSF56112">
    <property type="entry name" value="Protein kinase-like (PK-like)"/>
    <property type="match status" value="1"/>
</dbReference>